<dbReference type="OrthoDB" id="7596112at2"/>
<dbReference type="InterPro" id="IPR016755">
    <property type="entry name" value="UCP019302"/>
</dbReference>
<proteinExistence type="predicted"/>
<dbReference type="EMBL" id="CP031124">
    <property type="protein sequence ID" value="AXF86702.1"/>
    <property type="molecule type" value="Genomic_DNA"/>
</dbReference>
<dbReference type="KEGG" id="hyf:DTO96_102458"/>
<accession>A0A345DEB4</accession>
<organism evidence="1 2">
    <name type="scientific">Ephemeroptericola cinctiostellae</name>
    <dbReference type="NCBI Taxonomy" id="2268024"/>
    <lineage>
        <taxon>Bacteria</taxon>
        <taxon>Pseudomonadati</taxon>
        <taxon>Pseudomonadota</taxon>
        <taxon>Betaproteobacteria</taxon>
        <taxon>Burkholderiales</taxon>
        <taxon>Burkholderiaceae</taxon>
        <taxon>Ephemeroptericola</taxon>
    </lineage>
</organism>
<protein>
    <recommendedName>
        <fullName evidence="3">DUF2322 family protein</fullName>
    </recommendedName>
</protein>
<name>A0A345DEB4_9BURK</name>
<dbReference type="Proteomes" id="UP000252182">
    <property type="component" value="Chromosome"/>
</dbReference>
<dbReference type="AlphaFoldDB" id="A0A345DEB4"/>
<dbReference type="Pfam" id="PF10084">
    <property type="entry name" value="DUF2322"/>
    <property type="match status" value="1"/>
</dbReference>
<gene>
    <name evidence="1" type="ORF">DTO96_102458</name>
</gene>
<evidence type="ECO:0000313" key="1">
    <source>
        <dbReference type="EMBL" id="AXF86702.1"/>
    </source>
</evidence>
<reference evidence="2" key="1">
    <citation type="submission" date="2018-07" db="EMBL/GenBank/DDBJ databases">
        <authorList>
            <person name="Kim H."/>
        </authorList>
    </citation>
    <scope>NUCLEOTIDE SEQUENCE [LARGE SCALE GENOMIC DNA]</scope>
    <source>
        <strain evidence="2">F02</strain>
    </source>
</reference>
<dbReference type="RefSeq" id="WP_157964440.1">
    <property type="nucleotide sequence ID" value="NZ_CP031124.1"/>
</dbReference>
<sequence length="126" mass="13987">MLLKTSTVFKENLEQFPSIDGVEKIDFYQDDQLQGTVSNTEGQKGSLALYFYLFKTMGTLDLAAARRGLELFAEHTTVARATPGAHPNIDRLILVEATHQPMEMKVTYKEGSGPSSAWDDGSEDKQ</sequence>
<evidence type="ECO:0008006" key="3">
    <source>
        <dbReference type="Google" id="ProtNLM"/>
    </source>
</evidence>
<evidence type="ECO:0000313" key="2">
    <source>
        <dbReference type="Proteomes" id="UP000252182"/>
    </source>
</evidence>
<keyword evidence="2" id="KW-1185">Reference proteome</keyword>